<name>A0A2J7RLD9_9NEOP</name>
<dbReference type="STRING" id="105785.A0A2J7RLD9"/>
<feature type="transmembrane region" description="Helical" evidence="9">
    <location>
        <begin position="83"/>
        <end position="105"/>
    </location>
</feature>
<comment type="similarity">
    <text evidence="2">Belongs to the G-protein coupled receptor 1 family.</text>
</comment>
<keyword evidence="12" id="KW-1185">Reference proteome</keyword>
<dbReference type="Pfam" id="PF00001">
    <property type="entry name" value="7tm_1"/>
    <property type="match status" value="1"/>
</dbReference>
<comment type="caution">
    <text evidence="11">The sequence shown here is derived from an EMBL/GenBank/DDBJ whole genome shotgun (WGS) entry which is preliminary data.</text>
</comment>
<dbReference type="InterPro" id="IPR000276">
    <property type="entry name" value="GPCR_Rhodpsn"/>
</dbReference>
<proteinExistence type="inferred from homology"/>
<dbReference type="SUPFAM" id="SSF81321">
    <property type="entry name" value="Family A G protein-coupled receptor-like"/>
    <property type="match status" value="1"/>
</dbReference>
<dbReference type="PROSITE" id="PS50262">
    <property type="entry name" value="G_PROTEIN_RECEP_F1_2"/>
    <property type="match status" value="1"/>
</dbReference>
<feature type="transmembrane region" description="Helical" evidence="9">
    <location>
        <begin position="234"/>
        <end position="253"/>
    </location>
</feature>
<evidence type="ECO:0000313" key="12">
    <source>
        <dbReference type="Proteomes" id="UP000235965"/>
    </source>
</evidence>
<comment type="subcellular location">
    <subcellularLocation>
        <location evidence="1">Membrane</location>
        <topology evidence="1">Multi-pass membrane protein</topology>
    </subcellularLocation>
</comment>
<evidence type="ECO:0000256" key="8">
    <source>
        <dbReference type="ARBA" id="ARBA00023224"/>
    </source>
</evidence>
<keyword evidence="4 9" id="KW-1133">Transmembrane helix</keyword>
<dbReference type="OrthoDB" id="5962705at2759"/>
<dbReference type="GO" id="GO:0008188">
    <property type="term" value="F:neuropeptide receptor activity"/>
    <property type="evidence" value="ECO:0007669"/>
    <property type="project" value="TreeGrafter"/>
</dbReference>
<dbReference type="PANTHER" id="PTHR24243:SF107">
    <property type="entry name" value="NEUROPEPTIDES CAPA RECEPTOR"/>
    <property type="match status" value="1"/>
</dbReference>
<dbReference type="PANTHER" id="PTHR24243">
    <property type="entry name" value="G-PROTEIN COUPLED RECEPTOR"/>
    <property type="match status" value="1"/>
</dbReference>
<organism evidence="11 12">
    <name type="scientific">Cryptotermes secundus</name>
    <dbReference type="NCBI Taxonomy" id="105785"/>
    <lineage>
        <taxon>Eukaryota</taxon>
        <taxon>Metazoa</taxon>
        <taxon>Ecdysozoa</taxon>
        <taxon>Arthropoda</taxon>
        <taxon>Hexapoda</taxon>
        <taxon>Insecta</taxon>
        <taxon>Pterygota</taxon>
        <taxon>Neoptera</taxon>
        <taxon>Polyneoptera</taxon>
        <taxon>Dictyoptera</taxon>
        <taxon>Blattodea</taxon>
        <taxon>Blattoidea</taxon>
        <taxon>Termitoidae</taxon>
        <taxon>Kalotermitidae</taxon>
        <taxon>Cryptotermitinae</taxon>
        <taxon>Cryptotermes</taxon>
    </lineage>
</organism>
<protein>
    <recommendedName>
        <fullName evidence="10">G-protein coupled receptors family 1 profile domain-containing protein</fullName>
    </recommendedName>
</protein>
<dbReference type="PRINTS" id="PR00237">
    <property type="entry name" value="GPCRRHODOPSN"/>
</dbReference>
<evidence type="ECO:0000256" key="3">
    <source>
        <dbReference type="ARBA" id="ARBA00022692"/>
    </source>
</evidence>
<keyword evidence="7" id="KW-0675">Receptor</keyword>
<dbReference type="AlphaFoldDB" id="A0A2J7RLD9"/>
<feature type="domain" description="G-protein coupled receptors family 1 profile" evidence="10">
    <location>
        <begin position="1"/>
        <end position="186"/>
    </location>
</feature>
<reference evidence="11 12" key="1">
    <citation type="submission" date="2017-12" db="EMBL/GenBank/DDBJ databases">
        <title>Hemimetabolous genomes reveal molecular basis of termite eusociality.</title>
        <authorList>
            <person name="Harrison M.C."/>
            <person name="Jongepier E."/>
            <person name="Robertson H.M."/>
            <person name="Arning N."/>
            <person name="Bitard-Feildel T."/>
            <person name="Chao H."/>
            <person name="Childers C.P."/>
            <person name="Dinh H."/>
            <person name="Doddapaneni H."/>
            <person name="Dugan S."/>
            <person name="Gowin J."/>
            <person name="Greiner C."/>
            <person name="Han Y."/>
            <person name="Hu H."/>
            <person name="Hughes D.S.T."/>
            <person name="Huylmans A.-K."/>
            <person name="Kemena C."/>
            <person name="Kremer L.P.M."/>
            <person name="Lee S.L."/>
            <person name="Lopez-Ezquerra A."/>
            <person name="Mallet L."/>
            <person name="Monroy-Kuhn J.M."/>
            <person name="Moser A."/>
            <person name="Murali S.C."/>
            <person name="Muzny D.M."/>
            <person name="Otani S."/>
            <person name="Piulachs M.-D."/>
            <person name="Poelchau M."/>
            <person name="Qu J."/>
            <person name="Schaub F."/>
            <person name="Wada-Katsumata A."/>
            <person name="Worley K.C."/>
            <person name="Xie Q."/>
            <person name="Ylla G."/>
            <person name="Poulsen M."/>
            <person name="Gibbs R.A."/>
            <person name="Schal C."/>
            <person name="Richards S."/>
            <person name="Belles X."/>
            <person name="Korb J."/>
            <person name="Bornberg-Bauer E."/>
        </authorList>
    </citation>
    <scope>NUCLEOTIDE SEQUENCE [LARGE SCALE GENOMIC DNA]</scope>
    <source>
        <tissue evidence="11">Whole body</tissue>
    </source>
</reference>
<feature type="transmembrane region" description="Helical" evidence="9">
    <location>
        <begin position="21"/>
        <end position="43"/>
    </location>
</feature>
<evidence type="ECO:0000256" key="2">
    <source>
        <dbReference type="ARBA" id="ARBA00010663"/>
    </source>
</evidence>
<accession>A0A2J7RLD9</accession>
<sequence length="254" mass="29615">MERYLAICQPIHSYATSSPRTALRVIVFLWGVSLLSATPFAVYTKINYVEYPPGSTHQIAESAFCAMLDHTVPSDWPMYELSAFLFFLGPMLIIVILYVRMGVTIRSRVIRFPGETKHLNSRTKPIIRMLAAVVVTFFLCWAPFHMQRLFYVYGRHSPNFDKINEWAYYITGCFYFFSCTVNPVLYNVMSVKYRLAFRKTLCCGPADSGCNREVSTFRDTTVVYVNTHLDRRRFVVYMQTGLFNVYTFIHWHMI</sequence>
<feature type="transmembrane region" description="Helical" evidence="9">
    <location>
        <begin position="166"/>
        <end position="189"/>
    </location>
</feature>
<dbReference type="Gene3D" id="1.20.1070.10">
    <property type="entry name" value="Rhodopsin 7-helix transmembrane proteins"/>
    <property type="match status" value="1"/>
</dbReference>
<gene>
    <name evidence="11" type="ORF">B7P43_G07624</name>
</gene>
<evidence type="ECO:0000256" key="9">
    <source>
        <dbReference type="SAM" id="Phobius"/>
    </source>
</evidence>
<keyword evidence="8" id="KW-0807">Transducer</keyword>
<dbReference type="EMBL" id="NEVH01002690">
    <property type="protein sequence ID" value="PNF41650.1"/>
    <property type="molecule type" value="Genomic_DNA"/>
</dbReference>
<dbReference type="Proteomes" id="UP000235965">
    <property type="component" value="Unassembled WGS sequence"/>
</dbReference>
<evidence type="ECO:0000259" key="10">
    <source>
        <dbReference type="PROSITE" id="PS50262"/>
    </source>
</evidence>
<evidence type="ECO:0000256" key="7">
    <source>
        <dbReference type="ARBA" id="ARBA00023170"/>
    </source>
</evidence>
<dbReference type="GO" id="GO:0005886">
    <property type="term" value="C:plasma membrane"/>
    <property type="evidence" value="ECO:0007669"/>
    <property type="project" value="TreeGrafter"/>
</dbReference>
<dbReference type="InParanoid" id="A0A2J7RLD9"/>
<dbReference type="FunCoup" id="A0A2J7RLD9">
    <property type="interactions" value="52"/>
</dbReference>
<evidence type="ECO:0000256" key="5">
    <source>
        <dbReference type="ARBA" id="ARBA00023040"/>
    </source>
</evidence>
<evidence type="ECO:0000256" key="4">
    <source>
        <dbReference type="ARBA" id="ARBA00022989"/>
    </source>
</evidence>
<evidence type="ECO:0000313" key="11">
    <source>
        <dbReference type="EMBL" id="PNF41650.1"/>
    </source>
</evidence>
<evidence type="ECO:0000256" key="1">
    <source>
        <dbReference type="ARBA" id="ARBA00004141"/>
    </source>
</evidence>
<keyword evidence="6 9" id="KW-0472">Membrane</keyword>
<dbReference type="InterPro" id="IPR017452">
    <property type="entry name" value="GPCR_Rhodpsn_7TM"/>
</dbReference>
<keyword evidence="3 9" id="KW-0812">Transmembrane</keyword>
<evidence type="ECO:0000256" key="6">
    <source>
        <dbReference type="ARBA" id="ARBA00023136"/>
    </source>
</evidence>
<feature type="transmembrane region" description="Helical" evidence="9">
    <location>
        <begin position="126"/>
        <end position="146"/>
    </location>
</feature>
<keyword evidence="5" id="KW-0297">G-protein coupled receptor</keyword>